<comment type="caution">
    <text evidence="1">The sequence shown here is derived from an EMBL/GenBank/DDBJ whole genome shotgun (WGS) entry which is preliminary data.</text>
</comment>
<evidence type="ECO:0000313" key="2">
    <source>
        <dbReference type="Proteomes" id="UP000324222"/>
    </source>
</evidence>
<accession>A0A5B7DIF0</accession>
<proteinExistence type="predicted"/>
<evidence type="ECO:0000313" key="1">
    <source>
        <dbReference type="EMBL" id="MPC20873.1"/>
    </source>
</evidence>
<dbReference type="EMBL" id="VSRR010000919">
    <property type="protein sequence ID" value="MPC20873.1"/>
    <property type="molecule type" value="Genomic_DNA"/>
</dbReference>
<organism evidence="1 2">
    <name type="scientific">Portunus trituberculatus</name>
    <name type="common">Swimming crab</name>
    <name type="synonym">Neptunus trituberculatus</name>
    <dbReference type="NCBI Taxonomy" id="210409"/>
    <lineage>
        <taxon>Eukaryota</taxon>
        <taxon>Metazoa</taxon>
        <taxon>Ecdysozoa</taxon>
        <taxon>Arthropoda</taxon>
        <taxon>Crustacea</taxon>
        <taxon>Multicrustacea</taxon>
        <taxon>Malacostraca</taxon>
        <taxon>Eumalacostraca</taxon>
        <taxon>Eucarida</taxon>
        <taxon>Decapoda</taxon>
        <taxon>Pleocyemata</taxon>
        <taxon>Brachyura</taxon>
        <taxon>Eubrachyura</taxon>
        <taxon>Portunoidea</taxon>
        <taxon>Portunidae</taxon>
        <taxon>Portuninae</taxon>
        <taxon>Portunus</taxon>
    </lineage>
</organism>
<gene>
    <name evidence="1" type="ORF">E2C01_013834</name>
</gene>
<reference evidence="1 2" key="1">
    <citation type="submission" date="2019-05" db="EMBL/GenBank/DDBJ databases">
        <title>Another draft genome of Portunus trituberculatus and its Hox gene families provides insights of decapod evolution.</title>
        <authorList>
            <person name="Jeong J.-H."/>
            <person name="Song I."/>
            <person name="Kim S."/>
            <person name="Choi T."/>
            <person name="Kim D."/>
            <person name="Ryu S."/>
            <person name="Kim W."/>
        </authorList>
    </citation>
    <scope>NUCLEOTIDE SEQUENCE [LARGE SCALE GENOMIC DNA]</scope>
    <source>
        <tissue evidence="1">Muscle</tissue>
    </source>
</reference>
<dbReference type="Proteomes" id="UP000324222">
    <property type="component" value="Unassembled WGS sequence"/>
</dbReference>
<keyword evidence="2" id="KW-1185">Reference proteome</keyword>
<protein>
    <submittedName>
        <fullName evidence="1">Uncharacterized protein</fullName>
    </submittedName>
</protein>
<name>A0A5B7DIF0_PORTR</name>
<dbReference type="AlphaFoldDB" id="A0A5B7DIF0"/>
<sequence length="84" mass="9431">MVDTHPRGTLTLYKAQIRQSLRLVADEEDQHQPASGTLLEHRHDVSALVVCHKAQVQRVSHCDPLRLLPHTTQRCTRAAASSDK</sequence>